<evidence type="ECO:0000256" key="6">
    <source>
        <dbReference type="ARBA" id="ARBA00022664"/>
    </source>
</evidence>
<evidence type="ECO:0000256" key="8">
    <source>
        <dbReference type="ARBA" id="ARBA00022801"/>
    </source>
</evidence>
<dbReference type="InterPro" id="IPR004843">
    <property type="entry name" value="Calcineurin-like_PHP"/>
</dbReference>
<feature type="region of interest" description="Disordered" evidence="13">
    <location>
        <begin position="331"/>
        <end position="350"/>
    </location>
</feature>
<evidence type="ECO:0000256" key="5">
    <source>
        <dbReference type="ARBA" id="ARBA00006045"/>
    </source>
</evidence>
<dbReference type="GO" id="GO:0046872">
    <property type="term" value="F:metal ion binding"/>
    <property type="evidence" value="ECO:0007669"/>
    <property type="project" value="UniProtKB-KW"/>
</dbReference>
<dbReference type="GO" id="GO:0000398">
    <property type="term" value="P:mRNA splicing, via spliceosome"/>
    <property type="evidence" value="ECO:0007669"/>
    <property type="project" value="TreeGrafter"/>
</dbReference>
<protein>
    <recommendedName>
        <fullName evidence="14">Lariat debranching enzyme C-terminal domain-containing protein</fullName>
    </recommendedName>
</protein>
<evidence type="ECO:0000259" key="14">
    <source>
        <dbReference type="SMART" id="SM01124"/>
    </source>
</evidence>
<evidence type="ECO:0000256" key="12">
    <source>
        <dbReference type="ARBA" id="ARBA00023242"/>
    </source>
</evidence>
<proteinExistence type="inferred from homology"/>
<dbReference type="PANTHER" id="PTHR12849:SF0">
    <property type="entry name" value="LARIAT DEBRANCHING ENZYME"/>
    <property type="match status" value="1"/>
</dbReference>
<keyword evidence="6" id="KW-0507">mRNA processing</keyword>
<evidence type="ECO:0000256" key="10">
    <source>
        <dbReference type="ARBA" id="ARBA00023004"/>
    </source>
</evidence>
<gene>
    <name evidence="15" type="ORF">O3M35_011584</name>
</gene>
<dbReference type="InterPro" id="IPR041816">
    <property type="entry name" value="Dbr1_N"/>
</dbReference>
<dbReference type="Pfam" id="PF05011">
    <property type="entry name" value="DBR1"/>
    <property type="match status" value="1"/>
</dbReference>
<reference evidence="15 16" key="1">
    <citation type="submission" date="2022-12" db="EMBL/GenBank/DDBJ databases">
        <title>Chromosome-level genome assembly of true bugs.</title>
        <authorList>
            <person name="Ma L."/>
            <person name="Li H."/>
        </authorList>
    </citation>
    <scope>NUCLEOTIDE SEQUENCE [LARGE SCALE GENOMIC DNA]</scope>
    <source>
        <strain evidence="15">Lab_2022b</strain>
    </source>
</reference>
<feature type="region of interest" description="Disordered" evidence="13">
    <location>
        <begin position="363"/>
        <end position="451"/>
    </location>
</feature>
<evidence type="ECO:0000256" key="13">
    <source>
        <dbReference type="SAM" id="MobiDB-lite"/>
    </source>
</evidence>
<evidence type="ECO:0000256" key="4">
    <source>
        <dbReference type="ARBA" id="ARBA00004123"/>
    </source>
</evidence>
<evidence type="ECO:0000256" key="3">
    <source>
        <dbReference type="ARBA" id="ARBA00001954"/>
    </source>
</evidence>
<evidence type="ECO:0000313" key="16">
    <source>
        <dbReference type="Proteomes" id="UP001461498"/>
    </source>
</evidence>
<comment type="subcellular location">
    <subcellularLocation>
        <location evidence="4">Nucleus</location>
    </subcellularLocation>
</comment>
<feature type="domain" description="Lariat debranching enzyme C-terminal" evidence="14">
    <location>
        <begin position="184"/>
        <end position="326"/>
    </location>
</feature>
<evidence type="ECO:0000256" key="7">
    <source>
        <dbReference type="ARBA" id="ARBA00022723"/>
    </source>
</evidence>
<dbReference type="SUPFAM" id="SSF56300">
    <property type="entry name" value="Metallo-dependent phosphatases"/>
    <property type="match status" value="1"/>
</dbReference>
<comment type="cofactor">
    <cofactor evidence="3">
        <name>Fe(2+)</name>
        <dbReference type="ChEBI" id="CHEBI:29033"/>
    </cofactor>
</comment>
<dbReference type="AlphaFoldDB" id="A0AAW1CX44"/>
<feature type="compositionally biased region" description="Polar residues" evidence="13">
    <location>
        <begin position="335"/>
        <end position="350"/>
    </location>
</feature>
<dbReference type="CDD" id="cd00844">
    <property type="entry name" value="MPP_Dbr1_N"/>
    <property type="match status" value="1"/>
</dbReference>
<keyword evidence="16" id="KW-1185">Reference proteome</keyword>
<feature type="compositionally biased region" description="Polar residues" evidence="13">
    <location>
        <begin position="384"/>
        <end position="397"/>
    </location>
</feature>
<evidence type="ECO:0000256" key="1">
    <source>
        <dbReference type="ARBA" id="ARBA00001936"/>
    </source>
</evidence>
<feature type="compositionally biased region" description="Low complexity" evidence="13">
    <location>
        <begin position="404"/>
        <end position="420"/>
    </location>
</feature>
<dbReference type="InterPro" id="IPR029052">
    <property type="entry name" value="Metallo-depent_PP-like"/>
</dbReference>
<keyword evidence="12" id="KW-0539">Nucleus</keyword>
<dbReference type="EMBL" id="JAPXFL010000008">
    <property type="protein sequence ID" value="KAK9502897.1"/>
    <property type="molecule type" value="Genomic_DNA"/>
</dbReference>
<comment type="cofactor">
    <cofactor evidence="2">
        <name>Zn(2+)</name>
        <dbReference type="ChEBI" id="CHEBI:29105"/>
    </cofactor>
</comment>
<evidence type="ECO:0000256" key="2">
    <source>
        <dbReference type="ARBA" id="ARBA00001947"/>
    </source>
</evidence>
<dbReference type="GO" id="GO:0005634">
    <property type="term" value="C:nucleus"/>
    <property type="evidence" value="ECO:0007669"/>
    <property type="project" value="UniProtKB-SubCell"/>
</dbReference>
<dbReference type="PANTHER" id="PTHR12849">
    <property type="entry name" value="RNA LARIAT DEBRANCHING ENZYME"/>
    <property type="match status" value="1"/>
</dbReference>
<dbReference type="InterPro" id="IPR007708">
    <property type="entry name" value="DBR1_C"/>
</dbReference>
<keyword evidence="7" id="KW-0479">Metal-binding</keyword>
<dbReference type="Pfam" id="PF00149">
    <property type="entry name" value="Metallophos"/>
    <property type="match status" value="1"/>
</dbReference>
<keyword evidence="9" id="KW-0862">Zinc</keyword>
<sequence length="475" mass="53834">MAVPQKFKKLCTFYKYYSGEKTAPVLTIFIGGNHEASNYLQELPYGGWVAPNIYYLGYSGIINIAGIRIGGLSGIFKDRDYNRGRYEKLPYNNETKRTVYHVRSLDIFRLKQVKSPIDIFLSHDWPRGIQNYGNTKQLLKIKPYFSEDIADNKLGSPVSEELLNLLKPNYWFSAHLHCKFVGIVPHKEENKVTKFLALDKCLPRRKFLQVLNVDHDPELPIEIKYDLEWLCILHYTNHLISVDNSTVYLPGPGCDERWIFTPTKEEQQFIFEKMSGNLKVPLNFVQTAPVEDEVLGTPKNERMLGEPVLNPQTIEFCEKLGIDDPMALLLEKNDNSGSSQSNNWVTGQDTSENSISVSYIESEVSGSDDLDASPSVGDSDKEVTLSSPVPKNRSTLTLPPPKFSPSSKDNSLDLSNSDQLSGEDSPLFIIDEGPKRSVSIESGQEDPVKRETPVVQGIKKFKRRNELIYNRIDDD</sequence>
<keyword evidence="8" id="KW-0378">Hydrolase</keyword>
<keyword evidence="10" id="KW-0408">Iron</keyword>
<accession>A0AAW1CX44</accession>
<name>A0AAW1CX44_9HEMI</name>
<keyword evidence="11" id="KW-0464">Manganese</keyword>
<organism evidence="15 16">
    <name type="scientific">Rhynocoris fuscipes</name>
    <dbReference type="NCBI Taxonomy" id="488301"/>
    <lineage>
        <taxon>Eukaryota</taxon>
        <taxon>Metazoa</taxon>
        <taxon>Ecdysozoa</taxon>
        <taxon>Arthropoda</taxon>
        <taxon>Hexapoda</taxon>
        <taxon>Insecta</taxon>
        <taxon>Pterygota</taxon>
        <taxon>Neoptera</taxon>
        <taxon>Paraneoptera</taxon>
        <taxon>Hemiptera</taxon>
        <taxon>Heteroptera</taxon>
        <taxon>Panheteroptera</taxon>
        <taxon>Cimicomorpha</taxon>
        <taxon>Reduviidae</taxon>
        <taxon>Harpactorinae</taxon>
        <taxon>Harpactorini</taxon>
        <taxon>Rhynocoris</taxon>
    </lineage>
</organism>
<comment type="similarity">
    <text evidence="5">Belongs to the lariat debranching enzyme family.</text>
</comment>
<dbReference type="GO" id="GO:0008419">
    <property type="term" value="F:RNA lariat debranching enzyme activity"/>
    <property type="evidence" value="ECO:0007669"/>
    <property type="project" value="TreeGrafter"/>
</dbReference>
<evidence type="ECO:0000256" key="9">
    <source>
        <dbReference type="ARBA" id="ARBA00022833"/>
    </source>
</evidence>
<evidence type="ECO:0000313" key="15">
    <source>
        <dbReference type="EMBL" id="KAK9502897.1"/>
    </source>
</evidence>
<comment type="caution">
    <text evidence="15">The sequence shown here is derived from an EMBL/GenBank/DDBJ whole genome shotgun (WGS) entry which is preliminary data.</text>
</comment>
<dbReference type="SMART" id="SM01124">
    <property type="entry name" value="DBR1"/>
    <property type="match status" value="1"/>
</dbReference>
<dbReference type="Proteomes" id="UP001461498">
    <property type="component" value="Unassembled WGS sequence"/>
</dbReference>
<evidence type="ECO:0000256" key="11">
    <source>
        <dbReference type="ARBA" id="ARBA00023211"/>
    </source>
</evidence>
<comment type="cofactor">
    <cofactor evidence="1">
        <name>Mn(2+)</name>
        <dbReference type="ChEBI" id="CHEBI:29035"/>
    </cofactor>
</comment>